<evidence type="ECO:0000313" key="2">
    <source>
        <dbReference type="Proteomes" id="UP000078272"/>
    </source>
</evidence>
<sequence length="123" mass="13752">MSQRLLADPAAAVVLRICRSSPGFIPIVARGQVYPVRESDIGNYPVHSDLSVEDFVLGLEALGCHFFRDGMDDVCVREPESFRSPIWATRARQIQALMTDTWEGRRTALSDYLHEQDGLSDAD</sequence>
<dbReference type="PATRIC" id="fig|401562.3.peg.101"/>
<dbReference type="Proteomes" id="UP000078272">
    <property type="component" value="Unassembled WGS sequence"/>
</dbReference>
<evidence type="ECO:0000313" key="1">
    <source>
        <dbReference type="EMBL" id="KTQ98713.1"/>
    </source>
</evidence>
<comment type="caution">
    <text evidence="1">The sequence shown here is derived from an EMBL/GenBank/DDBJ whole genome shotgun (WGS) entry which is preliminary data.</text>
</comment>
<reference evidence="1 2" key="1">
    <citation type="journal article" date="2016" name="Front. Microbiol.">
        <title>Genomic Resource of Rice Seed Associated Bacteria.</title>
        <authorList>
            <person name="Midha S."/>
            <person name="Bansal K."/>
            <person name="Sharma S."/>
            <person name="Kumar N."/>
            <person name="Patil P.P."/>
            <person name="Chaudhry V."/>
            <person name="Patil P.B."/>
        </authorList>
    </citation>
    <scope>NUCLEOTIDE SEQUENCE [LARGE SCALE GENOMIC DNA]</scope>
    <source>
        <strain evidence="1 2">NS226</strain>
    </source>
</reference>
<organism evidence="1 2">
    <name type="scientific">Aureimonas ureilytica</name>
    <dbReference type="NCBI Taxonomy" id="401562"/>
    <lineage>
        <taxon>Bacteria</taxon>
        <taxon>Pseudomonadati</taxon>
        <taxon>Pseudomonadota</taxon>
        <taxon>Alphaproteobacteria</taxon>
        <taxon>Hyphomicrobiales</taxon>
        <taxon>Aurantimonadaceae</taxon>
        <taxon>Aureimonas</taxon>
    </lineage>
</organism>
<dbReference type="EMBL" id="LDPZ01000001">
    <property type="protein sequence ID" value="KTQ98713.1"/>
    <property type="molecule type" value="Genomic_DNA"/>
</dbReference>
<proteinExistence type="predicted"/>
<accession>A0A147DB12</accession>
<gene>
    <name evidence="1" type="ORF">NS226_00455</name>
</gene>
<protein>
    <submittedName>
        <fullName evidence="1">Uncharacterized protein</fullName>
    </submittedName>
</protein>
<dbReference type="OrthoDB" id="7908508at2"/>
<name>A0A147DB12_9HYPH</name>
<dbReference type="RefSeq" id="WP_058633305.1">
    <property type="nucleotide sequence ID" value="NZ_LDPZ01000001.1"/>
</dbReference>
<dbReference type="AlphaFoldDB" id="A0A147DB12"/>